<protein>
    <submittedName>
        <fullName evidence="1">DUF1697 domain-containing protein</fullName>
    </submittedName>
</protein>
<dbReference type="SUPFAM" id="SSF160379">
    <property type="entry name" value="SP0830-like"/>
    <property type="match status" value="1"/>
</dbReference>
<gene>
    <name evidence="1" type="ORF">JQN70_09425</name>
</gene>
<dbReference type="RefSeq" id="WP_204131079.1">
    <property type="nucleotide sequence ID" value="NZ_JAFDVD010000009.1"/>
</dbReference>
<accession>A0ABS2CMB5</accession>
<comment type="caution">
    <text evidence="1">The sequence shown here is derived from an EMBL/GenBank/DDBJ whole genome shotgun (WGS) entry which is preliminary data.</text>
</comment>
<keyword evidence="2" id="KW-1185">Reference proteome</keyword>
<dbReference type="Gene3D" id="3.30.70.1280">
    <property type="entry name" value="SP0830-like domains"/>
    <property type="match status" value="1"/>
</dbReference>
<dbReference type="PANTHER" id="PTHR36439:SF1">
    <property type="entry name" value="DUF1697 DOMAIN-CONTAINING PROTEIN"/>
    <property type="match status" value="1"/>
</dbReference>
<dbReference type="EMBL" id="JAFDVD010000009">
    <property type="protein sequence ID" value="MBM6400603.1"/>
    <property type="molecule type" value="Genomic_DNA"/>
</dbReference>
<dbReference type="PANTHER" id="PTHR36439">
    <property type="entry name" value="BLL4334 PROTEIN"/>
    <property type="match status" value="1"/>
</dbReference>
<proteinExistence type="predicted"/>
<dbReference type="PIRSF" id="PIRSF008502">
    <property type="entry name" value="UCP008502"/>
    <property type="match status" value="1"/>
</dbReference>
<evidence type="ECO:0000313" key="2">
    <source>
        <dbReference type="Proteomes" id="UP001430172"/>
    </source>
</evidence>
<dbReference type="InterPro" id="IPR012545">
    <property type="entry name" value="DUF1697"/>
</dbReference>
<name>A0ABS2CMB5_9MICO</name>
<dbReference type="Pfam" id="PF08002">
    <property type="entry name" value="DUF1697"/>
    <property type="match status" value="1"/>
</dbReference>
<organism evidence="1 2">
    <name type="scientific">Phycicoccus sonneratiae</name>
    <dbReference type="NCBI Taxonomy" id="2807628"/>
    <lineage>
        <taxon>Bacteria</taxon>
        <taxon>Bacillati</taxon>
        <taxon>Actinomycetota</taxon>
        <taxon>Actinomycetes</taxon>
        <taxon>Micrococcales</taxon>
        <taxon>Intrasporangiaceae</taxon>
        <taxon>Phycicoccus</taxon>
    </lineage>
</organism>
<reference evidence="1" key="1">
    <citation type="submission" date="2021-02" db="EMBL/GenBank/DDBJ databases">
        <title>Phycicoccus sp. MQZ13P-5T, whole genome shotgun sequence.</title>
        <authorList>
            <person name="Tuo L."/>
        </authorList>
    </citation>
    <scope>NUCLEOTIDE SEQUENCE</scope>
    <source>
        <strain evidence="1">MQZ13P-5</strain>
    </source>
</reference>
<dbReference type="Proteomes" id="UP001430172">
    <property type="component" value="Unassembled WGS sequence"/>
</dbReference>
<evidence type="ECO:0000313" key="1">
    <source>
        <dbReference type="EMBL" id="MBM6400603.1"/>
    </source>
</evidence>
<sequence length="177" mass="19561">MSIRVGLLRAVNLGKRRVPMARLVSVCEGLGYDDVWTYVNSGNVVFDTTGSRASVESAMETALEDEFGFECTTFVRTAAQLRTVLDARPFDLSPGDTHFVTFLKKAPGAADARRLEELSNDFETLVVHGADVHWHMRGKSTDSRLARRDWEKVLGPLSSTSRNVTMLTKLVAKIEAA</sequence>